<dbReference type="InterPro" id="IPR048260">
    <property type="entry name" value="Cytochrome_b_C_euk/bac"/>
</dbReference>
<evidence type="ECO:0000256" key="14">
    <source>
        <dbReference type="ARBA" id="ARBA00023136"/>
    </source>
</evidence>
<dbReference type="FunFam" id="1.20.810.10:FF:000010">
    <property type="entry name" value="Cytochrome b"/>
    <property type="match status" value="1"/>
</dbReference>
<dbReference type="GO" id="GO:0046872">
    <property type="term" value="F:metal ion binding"/>
    <property type="evidence" value="ECO:0007669"/>
    <property type="project" value="UniProtKB-KW"/>
</dbReference>
<evidence type="ECO:0000256" key="16">
    <source>
        <dbReference type="PIRSR" id="PIRSR038885-2"/>
    </source>
</evidence>
<evidence type="ECO:0000256" key="12">
    <source>
        <dbReference type="ARBA" id="ARBA00022989"/>
    </source>
</evidence>
<dbReference type="PANTHER" id="PTHR19271:SF16">
    <property type="entry name" value="CYTOCHROME B"/>
    <property type="match status" value="1"/>
</dbReference>
<feature type="transmembrane region" description="Helical" evidence="18">
    <location>
        <begin position="253"/>
        <end position="274"/>
    </location>
</feature>
<evidence type="ECO:0000256" key="6">
    <source>
        <dbReference type="ARBA" id="ARBA00022475"/>
    </source>
</evidence>
<dbReference type="InterPro" id="IPR016174">
    <property type="entry name" value="Di-haem_cyt_TM"/>
</dbReference>
<feature type="domain" description="Cytochrome b/b6 N-terminal region profile" evidence="19">
    <location>
        <begin position="15"/>
        <end position="225"/>
    </location>
</feature>
<keyword evidence="12 18" id="KW-1133">Transmembrane helix</keyword>
<evidence type="ECO:0000256" key="10">
    <source>
        <dbReference type="ARBA" id="ARBA00022723"/>
    </source>
</evidence>
<dbReference type="PROSITE" id="PS51003">
    <property type="entry name" value="CYTB_CTER"/>
    <property type="match status" value="1"/>
</dbReference>
<feature type="binding site" description="axial binding residue" evidence="16">
    <location>
        <position position="111"/>
    </location>
    <ligand>
        <name>heme b</name>
        <dbReference type="ChEBI" id="CHEBI:60344"/>
        <label>b566</label>
    </ligand>
    <ligandPart>
        <name>Fe</name>
        <dbReference type="ChEBI" id="CHEBI:18248"/>
    </ligandPart>
</feature>
<dbReference type="CDD" id="cd00290">
    <property type="entry name" value="cytochrome_b_C"/>
    <property type="match status" value="1"/>
</dbReference>
<evidence type="ECO:0000256" key="11">
    <source>
        <dbReference type="ARBA" id="ARBA00022982"/>
    </source>
</evidence>
<evidence type="ECO:0000259" key="19">
    <source>
        <dbReference type="PROSITE" id="PS51002"/>
    </source>
</evidence>
<organism evidence="21 22">
    <name type="scientific">Paroceanicella profunda</name>
    <dbReference type="NCBI Taxonomy" id="2579971"/>
    <lineage>
        <taxon>Bacteria</taxon>
        <taxon>Pseudomonadati</taxon>
        <taxon>Pseudomonadota</taxon>
        <taxon>Alphaproteobacteria</taxon>
        <taxon>Rhodobacterales</taxon>
        <taxon>Paracoccaceae</taxon>
        <taxon>Paroceanicella</taxon>
    </lineage>
</organism>
<evidence type="ECO:0000256" key="15">
    <source>
        <dbReference type="PIRSR" id="PIRSR038885-1"/>
    </source>
</evidence>
<keyword evidence="22" id="KW-1185">Reference proteome</keyword>
<dbReference type="InterPro" id="IPR005797">
    <property type="entry name" value="Cyt_b/b6_N"/>
</dbReference>
<dbReference type="KEGG" id="ppru:FDP22_10110"/>
<dbReference type="InterPro" id="IPR005798">
    <property type="entry name" value="Cyt_b/b6_C"/>
</dbReference>
<dbReference type="InterPro" id="IPR048259">
    <property type="entry name" value="Cytochrome_b_N_euk/bac"/>
</dbReference>
<dbReference type="Pfam" id="PF00032">
    <property type="entry name" value="Cytochrom_B_C"/>
    <property type="match status" value="1"/>
</dbReference>
<evidence type="ECO:0000256" key="2">
    <source>
        <dbReference type="ARBA" id="ARBA00004651"/>
    </source>
</evidence>
<dbReference type="GO" id="GO:0008121">
    <property type="term" value="F:quinol-cytochrome-c reductase activity"/>
    <property type="evidence" value="ECO:0007669"/>
    <property type="project" value="InterPro"/>
</dbReference>
<comment type="subcellular location">
    <subcellularLocation>
        <location evidence="2">Cell membrane</location>
        <topology evidence="2">Multi-pass membrane protein</topology>
    </subcellularLocation>
</comment>
<evidence type="ECO:0000256" key="17">
    <source>
        <dbReference type="RuleBase" id="RU003385"/>
    </source>
</evidence>
<comment type="similarity">
    <text evidence="17">Belongs to the cytochrome b family.</text>
</comment>
<keyword evidence="7 16" id="KW-0349">Heme</keyword>
<feature type="binding site" evidence="15">
    <location>
        <position position="217"/>
    </location>
    <ligand>
        <name>a ubiquinone</name>
        <dbReference type="ChEBI" id="CHEBI:16389"/>
    </ligand>
</feature>
<gene>
    <name evidence="21" type="ORF">FDP22_10110</name>
</gene>
<feature type="transmembrane region" description="Helical" evidence="18">
    <location>
        <begin position="359"/>
        <end position="379"/>
    </location>
</feature>
<comment type="cofactor">
    <cofactor evidence="17">
        <name>heme b</name>
        <dbReference type="ChEBI" id="CHEBI:60344"/>
    </cofactor>
    <text evidence="17">Binds 2 heme groups non-covalently.</text>
</comment>
<dbReference type="GO" id="GO:0005886">
    <property type="term" value="C:plasma membrane"/>
    <property type="evidence" value="ECO:0007669"/>
    <property type="project" value="UniProtKB-SubCell"/>
</dbReference>
<feature type="binding site" description="axial binding residue" evidence="16">
    <location>
        <position position="212"/>
    </location>
    <ligand>
        <name>heme b</name>
        <dbReference type="ChEBI" id="CHEBI:60344"/>
        <label>b566</label>
    </ligand>
    <ligandPart>
        <name>Fe</name>
        <dbReference type="ChEBI" id="CHEBI:18248"/>
    </ligandPart>
</feature>
<comment type="function">
    <text evidence="1 17">Component of the ubiquinol-cytochrome c reductase complex (complex III or cytochrome b-c1 complex), which is a respiratory chain that generates an electrochemical potential coupled to ATP synthesis.</text>
</comment>
<sequence>MAGIPHEHYEPKTGIEKWLHSRLPVVGLLYDTLMIPTPKNLNWMWIWGIVLTFCLALQIITGIVLVMHYTPHVDYAFDSVEHIMRDVNGGWALRYMHANGASLFFIAVYLHIFRGLYYGSYKAPREVTWIIGMLIYLAMMGTAFMGYVLPWGQMSFWGATVITGLFGAVPGIGPSIQEWLLGGPSVANATLNRFFSLHYLLPFVIAGLVIVHIWAFHTTGNNNPTGVEVRRKDLATAKKDTLPFWPYFVIKDLFALVVVLVVFFAVVGFMPNYLGHPDNYVEANPLSTPAHIVPEWYFLPFYAMLRAITDDLWIMAILPFTAKFTGVLVMFGSIAIMALVPWLDTSSVRSGRYRPMFKWWFWLLVLDFFVLMWCGGMPAEEPYSTISVIGTVYWFGYFIVILPLLGVLEKPLPVPATIEDDFDAHYPPKATPAE</sequence>
<keyword evidence="5 17" id="KW-0813">Transport</keyword>
<evidence type="ECO:0000256" key="7">
    <source>
        <dbReference type="ARBA" id="ARBA00022617"/>
    </source>
</evidence>
<dbReference type="SUPFAM" id="SSF81648">
    <property type="entry name" value="a domain/subunit of cytochrome bc1 complex (Ubiquinol-cytochrome c reductase)"/>
    <property type="match status" value="1"/>
</dbReference>
<feature type="transmembrane region" description="Helical" evidence="18">
    <location>
        <begin position="312"/>
        <end position="339"/>
    </location>
</feature>
<evidence type="ECO:0000256" key="8">
    <source>
        <dbReference type="ARBA" id="ARBA00022660"/>
    </source>
</evidence>
<evidence type="ECO:0000256" key="3">
    <source>
        <dbReference type="ARBA" id="ARBA00011649"/>
    </source>
</evidence>
<evidence type="ECO:0000256" key="13">
    <source>
        <dbReference type="ARBA" id="ARBA00023004"/>
    </source>
</evidence>
<reference evidence="21 22" key="1">
    <citation type="submission" date="2019-06" db="EMBL/GenBank/DDBJ databases">
        <title>Genome sequence of Rhodobacteraceae bacterium D4M1.</title>
        <authorList>
            <person name="Cao J."/>
        </authorList>
    </citation>
    <scope>NUCLEOTIDE SEQUENCE [LARGE SCALE GENOMIC DNA]</scope>
    <source>
        <strain evidence="21 22">D4M1</strain>
    </source>
</reference>
<evidence type="ECO:0000256" key="18">
    <source>
        <dbReference type="SAM" id="Phobius"/>
    </source>
</evidence>
<evidence type="ECO:0000313" key="22">
    <source>
        <dbReference type="Proteomes" id="UP000305888"/>
    </source>
</evidence>
<accession>A0A5B8FHJ5</accession>
<dbReference type="AlphaFoldDB" id="A0A5B8FHJ5"/>
<dbReference type="Pfam" id="PF00033">
    <property type="entry name" value="Cytochrome_B"/>
    <property type="match status" value="1"/>
</dbReference>
<dbReference type="GO" id="GO:0022904">
    <property type="term" value="P:respiratory electron transport chain"/>
    <property type="evidence" value="ECO:0007669"/>
    <property type="project" value="InterPro"/>
</dbReference>
<feature type="transmembrane region" description="Helical" evidence="18">
    <location>
        <begin position="91"/>
        <end position="112"/>
    </location>
</feature>
<evidence type="ECO:0000256" key="9">
    <source>
        <dbReference type="ARBA" id="ARBA00022692"/>
    </source>
</evidence>
<dbReference type="CDD" id="cd00284">
    <property type="entry name" value="Cytochrome_b_N"/>
    <property type="match status" value="1"/>
</dbReference>
<proteinExistence type="inferred from homology"/>
<feature type="transmembrane region" description="Helical" evidence="18">
    <location>
        <begin position="196"/>
        <end position="216"/>
    </location>
</feature>
<keyword evidence="6" id="KW-1003">Cell membrane</keyword>
<feature type="binding site" description="axial binding residue" evidence="16">
    <location>
        <position position="198"/>
    </location>
    <ligand>
        <name>heme b</name>
        <dbReference type="ChEBI" id="CHEBI:60344"/>
        <label>b562</label>
    </ligand>
    <ligandPart>
        <name>Fe</name>
        <dbReference type="ChEBI" id="CHEBI:18248"/>
    </ligandPart>
</feature>
<evidence type="ECO:0000256" key="4">
    <source>
        <dbReference type="ARBA" id="ARBA00013531"/>
    </source>
</evidence>
<dbReference type="PANTHER" id="PTHR19271">
    <property type="entry name" value="CYTOCHROME B"/>
    <property type="match status" value="1"/>
</dbReference>
<feature type="domain" description="Cytochrome b/b6 C-terminal region profile" evidence="20">
    <location>
        <begin position="234"/>
        <end position="416"/>
    </location>
</feature>
<dbReference type="EMBL" id="CP040818">
    <property type="protein sequence ID" value="QDL92098.1"/>
    <property type="molecule type" value="Genomic_DNA"/>
</dbReference>
<feature type="transmembrane region" description="Helical" evidence="18">
    <location>
        <begin position="385"/>
        <end position="408"/>
    </location>
</feature>
<dbReference type="RefSeq" id="WP_138571854.1">
    <property type="nucleotide sequence ID" value="NZ_CP040818.1"/>
</dbReference>
<dbReference type="Proteomes" id="UP000305888">
    <property type="component" value="Chromosome"/>
</dbReference>
<protein>
    <recommendedName>
        <fullName evidence="4 17">Cytochrome b</fullName>
    </recommendedName>
</protein>
<keyword evidence="11 17" id="KW-0249">Electron transport</keyword>
<keyword evidence="8 17" id="KW-0679">Respiratory chain</keyword>
<keyword evidence="10 16" id="KW-0479">Metal-binding</keyword>
<keyword evidence="14 18" id="KW-0472">Membrane</keyword>
<keyword evidence="13 16" id="KW-0408">Iron</keyword>
<evidence type="ECO:0000256" key="5">
    <source>
        <dbReference type="ARBA" id="ARBA00022448"/>
    </source>
</evidence>
<dbReference type="GO" id="GO:0045275">
    <property type="term" value="C:respiratory chain complex III"/>
    <property type="evidence" value="ECO:0007669"/>
    <property type="project" value="InterPro"/>
</dbReference>
<name>A0A5B8FHJ5_9RHOB</name>
<dbReference type="GO" id="GO:0016491">
    <property type="term" value="F:oxidoreductase activity"/>
    <property type="evidence" value="ECO:0007669"/>
    <property type="project" value="InterPro"/>
</dbReference>
<feature type="binding site" description="axial binding residue" evidence="16">
    <location>
        <position position="97"/>
    </location>
    <ligand>
        <name>heme b</name>
        <dbReference type="ChEBI" id="CHEBI:60344"/>
        <label>b562</label>
    </ligand>
    <ligandPart>
        <name>Fe</name>
        <dbReference type="ChEBI" id="CHEBI:18248"/>
    </ligandPart>
</feature>
<keyword evidence="9 17" id="KW-0812">Transmembrane</keyword>
<feature type="transmembrane region" description="Helical" evidence="18">
    <location>
        <begin position="44"/>
        <end position="70"/>
    </location>
</feature>
<feature type="transmembrane region" description="Helical" evidence="18">
    <location>
        <begin position="156"/>
        <end position="176"/>
    </location>
</feature>
<comment type="cofactor">
    <cofactor evidence="16">
        <name>heme</name>
        <dbReference type="ChEBI" id="CHEBI:30413"/>
    </cofactor>
    <text evidence="16">Binds 2 heme groups non-covalently.</text>
</comment>
<feature type="transmembrane region" description="Helical" evidence="18">
    <location>
        <begin position="127"/>
        <end position="149"/>
    </location>
</feature>
<comment type="subunit">
    <text evidence="3 17">The main subunits of complex b-c1 are: cytochrome b, cytochrome c1 and the Rieske protein.</text>
</comment>
<dbReference type="SUPFAM" id="SSF81342">
    <property type="entry name" value="Transmembrane di-heme cytochromes"/>
    <property type="match status" value="1"/>
</dbReference>
<dbReference type="OrthoDB" id="9804503at2"/>
<dbReference type="InterPro" id="IPR036150">
    <property type="entry name" value="Cyt_b/b6_C_sf"/>
</dbReference>
<evidence type="ECO:0000259" key="20">
    <source>
        <dbReference type="PROSITE" id="PS51003"/>
    </source>
</evidence>
<dbReference type="Gene3D" id="1.20.810.10">
    <property type="entry name" value="Cytochrome Bc1 Complex, Chain C"/>
    <property type="match status" value="1"/>
</dbReference>
<dbReference type="InterPro" id="IPR027387">
    <property type="entry name" value="Cytb/b6-like_sf"/>
</dbReference>
<evidence type="ECO:0000313" key="21">
    <source>
        <dbReference type="EMBL" id="QDL92098.1"/>
    </source>
</evidence>
<evidence type="ECO:0000256" key="1">
    <source>
        <dbReference type="ARBA" id="ARBA00002444"/>
    </source>
</evidence>
<dbReference type="InterPro" id="IPR030689">
    <property type="entry name" value="Cytochrome_b"/>
</dbReference>
<dbReference type="PIRSF" id="PIRSF038885">
    <property type="entry name" value="COB"/>
    <property type="match status" value="1"/>
</dbReference>
<dbReference type="PROSITE" id="PS51002">
    <property type="entry name" value="CYTB_NTER"/>
    <property type="match status" value="1"/>
</dbReference>